<name>A0AAN5D6J6_9BILA</name>
<protein>
    <submittedName>
        <fullName evidence="1">Uncharacterized protein</fullName>
    </submittedName>
</protein>
<sequence length="90" mass="10354">LHQIIWSVELRHLSIMHYEDPIVFLDALESMRNGDYGSVMESLSDYGMDKLYRSIIDRGSGLVEDQNLDFPDEYPGQTQQLPLSHTQILA</sequence>
<reference evidence="2" key="1">
    <citation type="submission" date="2022-10" db="EMBL/GenBank/DDBJ databases">
        <title>Genome assembly of Pristionchus species.</title>
        <authorList>
            <person name="Yoshida K."/>
            <person name="Sommer R.J."/>
        </authorList>
    </citation>
    <scope>NUCLEOTIDE SEQUENCE [LARGE SCALE GENOMIC DNA]</scope>
    <source>
        <strain evidence="2">RS5460</strain>
    </source>
</reference>
<gene>
    <name evidence="1" type="ORF">PMAYCL1PPCAC_27669</name>
</gene>
<evidence type="ECO:0000313" key="1">
    <source>
        <dbReference type="EMBL" id="GMR57473.1"/>
    </source>
</evidence>
<evidence type="ECO:0000313" key="2">
    <source>
        <dbReference type="Proteomes" id="UP001328107"/>
    </source>
</evidence>
<accession>A0AAN5D6J6</accession>
<feature type="non-terminal residue" evidence="1">
    <location>
        <position position="90"/>
    </location>
</feature>
<feature type="non-terminal residue" evidence="1">
    <location>
        <position position="1"/>
    </location>
</feature>
<dbReference type="EMBL" id="BTRK01000006">
    <property type="protein sequence ID" value="GMR57473.1"/>
    <property type="molecule type" value="Genomic_DNA"/>
</dbReference>
<keyword evidence="2" id="KW-1185">Reference proteome</keyword>
<comment type="caution">
    <text evidence="1">The sequence shown here is derived from an EMBL/GenBank/DDBJ whole genome shotgun (WGS) entry which is preliminary data.</text>
</comment>
<proteinExistence type="predicted"/>
<dbReference type="Proteomes" id="UP001328107">
    <property type="component" value="Unassembled WGS sequence"/>
</dbReference>
<organism evidence="1 2">
    <name type="scientific">Pristionchus mayeri</name>
    <dbReference type="NCBI Taxonomy" id="1317129"/>
    <lineage>
        <taxon>Eukaryota</taxon>
        <taxon>Metazoa</taxon>
        <taxon>Ecdysozoa</taxon>
        <taxon>Nematoda</taxon>
        <taxon>Chromadorea</taxon>
        <taxon>Rhabditida</taxon>
        <taxon>Rhabditina</taxon>
        <taxon>Diplogasteromorpha</taxon>
        <taxon>Diplogasteroidea</taxon>
        <taxon>Neodiplogasteridae</taxon>
        <taxon>Pristionchus</taxon>
    </lineage>
</organism>
<dbReference type="AlphaFoldDB" id="A0AAN5D6J6"/>